<keyword evidence="1" id="KW-0732">Signal</keyword>
<comment type="caution">
    <text evidence="2">The sequence shown here is derived from an EMBL/GenBank/DDBJ whole genome shotgun (WGS) entry which is preliminary data.</text>
</comment>
<organism evidence="2 3">
    <name type="scientific">Caenorhabditis auriculariae</name>
    <dbReference type="NCBI Taxonomy" id="2777116"/>
    <lineage>
        <taxon>Eukaryota</taxon>
        <taxon>Metazoa</taxon>
        <taxon>Ecdysozoa</taxon>
        <taxon>Nematoda</taxon>
        <taxon>Chromadorea</taxon>
        <taxon>Rhabditida</taxon>
        <taxon>Rhabditina</taxon>
        <taxon>Rhabditomorpha</taxon>
        <taxon>Rhabditoidea</taxon>
        <taxon>Rhabditidae</taxon>
        <taxon>Peloderinae</taxon>
        <taxon>Caenorhabditis</taxon>
    </lineage>
</organism>
<gene>
    <name evidence="2" type="ORF">CAUJ_LOCUS14741</name>
</gene>
<feature type="chain" id="PRO_5035847354" description="F-box associated domain-containing protein" evidence="1">
    <location>
        <begin position="17"/>
        <end position="281"/>
    </location>
</feature>
<feature type="signal peptide" evidence="1">
    <location>
        <begin position="1"/>
        <end position="16"/>
    </location>
</feature>
<keyword evidence="3" id="KW-1185">Reference proteome</keyword>
<dbReference type="EMBL" id="CAJGYM010000140">
    <property type="protein sequence ID" value="CAD6198836.1"/>
    <property type="molecule type" value="Genomic_DNA"/>
</dbReference>
<evidence type="ECO:0000313" key="3">
    <source>
        <dbReference type="Proteomes" id="UP000835052"/>
    </source>
</evidence>
<name>A0A8S1HV58_9PELO</name>
<sequence>MFGFWVWFSFVTLSATETIFEARYKRWPEETVDITFRKNGTVWVTNVTMDKSQNHREDQILAELAPFYSRPSEKKTFASVSMTRTVGVHFKYLLSTNNIDTLLLTDLCSQMKPKLAGVLEASGQKPSKVVFFVGHPSSEFKLPTGFASGIGWKSFTIVLSGRAKLDLESLHTESLRFTNSLTIRQEGEETVDIPAADIFALNSPNLHLQKCQISEDETDILIKSWREGRKEINNWDLELASVGPFSVSKTVRRTIRKPHSLRVNLTPTRYLFTKIESFRKL</sequence>
<accession>A0A8S1HV58</accession>
<dbReference type="Proteomes" id="UP000835052">
    <property type="component" value="Unassembled WGS sequence"/>
</dbReference>
<evidence type="ECO:0000313" key="2">
    <source>
        <dbReference type="EMBL" id="CAD6198836.1"/>
    </source>
</evidence>
<protein>
    <recommendedName>
        <fullName evidence="4">F-box associated domain-containing protein</fullName>
    </recommendedName>
</protein>
<dbReference type="AlphaFoldDB" id="A0A8S1HV58"/>
<evidence type="ECO:0008006" key="4">
    <source>
        <dbReference type="Google" id="ProtNLM"/>
    </source>
</evidence>
<reference evidence="2" key="1">
    <citation type="submission" date="2020-10" db="EMBL/GenBank/DDBJ databases">
        <authorList>
            <person name="Kikuchi T."/>
        </authorList>
    </citation>
    <scope>NUCLEOTIDE SEQUENCE</scope>
    <source>
        <strain evidence="2">NKZ352</strain>
    </source>
</reference>
<evidence type="ECO:0000256" key="1">
    <source>
        <dbReference type="SAM" id="SignalP"/>
    </source>
</evidence>
<proteinExistence type="predicted"/>